<dbReference type="InterPro" id="IPR036188">
    <property type="entry name" value="FAD/NAD-bd_sf"/>
</dbReference>
<dbReference type="PANTHER" id="PTHR43747">
    <property type="entry name" value="FAD-BINDING PROTEIN"/>
    <property type="match status" value="1"/>
</dbReference>
<name>A0ABX6T3P3_9SPHN</name>
<gene>
    <name evidence="1" type="ORF">H9L15_07555</name>
</gene>
<organism evidence="1 2">
    <name type="scientific">Sphingomonas daechungensis</name>
    <dbReference type="NCBI Taxonomy" id="1176646"/>
    <lineage>
        <taxon>Bacteria</taxon>
        <taxon>Pseudomonadati</taxon>
        <taxon>Pseudomonadota</taxon>
        <taxon>Alphaproteobacteria</taxon>
        <taxon>Sphingomonadales</taxon>
        <taxon>Sphingomonadaceae</taxon>
        <taxon>Sphingomonas</taxon>
    </lineage>
</organism>
<evidence type="ECO:0000313" key="1">
    <source>
        <dbReference type="EMBL" id="QNP44285.1"/>
    </source>
</evidence>
<sequence length="510" mass="56745">MSEGPQRRIVVVGGGTAGWMTAAALARFCVPQFSVTLVESDEIGTVGVGEATIPHIVLFNEALGIDEAEFLAATGATYKLGIAFEGWGASDQAYVHAFGQVGRGIGLLPFHHYWLRARSLGFAKPFGHYLLNTIILAGDRFAHIRREPGNPLPPVPYAFHFDASLYARFLRGYAEQRGITRQEGRIVAVNRHPTSGDISSVTLANGAQIEGDLFVDCSGFRGLLIEQELEAGFDDWTQWLPCDRATAVPCSSVQPVTPYTRAIARKAGWQWRIPLQHRIGNGHVHCSRHISEDEATAILLSNLDGEPMAEPRTLRFTTGRRRKAWVRNVVAIGLSSGFIEPLESTSIHLIQTGVNRLLELLPAGEISETARDSFNARSAFEMERLRDFVILHYHANGRQDEPFWDELRTMELPQSLRQRIDLFRQSGGVFPSLDELFDLRGWVQVMIGQGIIPERWHPLANQIEEEKLRQFLEMTEQAYIREAEGLPDHGAYVSRFAPMASNEIPAGANA</sequence>
<dbReference type="SUPFAM" id="SSF51905">
    <property type="entry name" value="FAD/NAD(P)-binding domain"/>
    <property type="match status" value="1"/>
</dbReference>
<dbReference type="RefSeq" id="WP_187715706.1">
    <property type="nucleotide sequence ID" value="NZ_BAABJC010000001.1"/>
</dbReference>
<proteinExistence type="predicted"/>
<accession>A0ABX6T3P3</accession>
<evidence type="ECO:0000313" key="2">
    <source>
        <dbReference type="Proteomes" id="UP000516134"/>
    </source>
</evidence>
<keyword evidence="2" id="KW-1185">Reference proteome</keyword>
<dbReference type="InterPro" id="IPR033856">
    <property type="entry name" value="Trp_halogen"/>
</dbReference>
<reference evidence="1 2" key="1">
    <citation type="submission" date="2020-08" db="EMBL/GenBank/DDBJ databases">
        <title>Genome sequence of Sphingomonas daechungensis KACC 18115T.</title>
        <authorList>
            <person name="Hyun D.-W."/>
            <person name="Bae J.-W."/>
        </authorList>
    </citation>
    <scope>NUCLEOTIDE SEQUENCE [LARGE SCALE GENOMIC DNA]</scope>
    <source>
        <strain evidence="1 2">KACC 18115</strain>
    </source>
</reference>
<dbReference type="InterPro" id="IPR050816">
    <property type="entry name" value="Flavin-dep_Halogenase_NPB"/>
</dbReference>
<dbReference type="Pfam" id="PF04820">
    <property type="entry name" value="Trp_halogenase"/>
    <property type="match status" value="1"/>
</dbReference>
<dbReference type="EMBL" id="CP060780">
    <property type="protein sequence ID" value="QNP44285.1"/>
    <property type="molecule type" value="Genomic_DNA"/>
</dbReference>
<dbReference type="Proteomes" id="UP000516134">
    <property type="component" value="Chromosome"/>
</dbReference>
<protein>
    <submittedName>
        <fullName evidence="1">Tryptophan 7-halogenase</fullName>
    </submittedName>
</protein>
<dbReference type="InterPro" id="IPR006905">
    <property type="entry name" value="Flavin_halogenase"/>
</dbReference>
<dbReference type="PIRSF" id="PIRSF011396">
    <property type="entry name" value="Trp_halogenase"/>
    <property type="match status" value="1"/>
</dbReference>
<dbReference type="PANTHER" id="PTHR43747:SF4">
    <property type="entry name" value="FLAVIN-DEPENDENT TRYPTOPHAN HALOGENASE"/>
    <property type="match status" value="1"/>
</dbReference>
<dbReference type="Gene3D" id="3.50.50.60">
    <property type="entry name" value="FAD/NAD(P)-binding domain"/>
    <property type="match status" value="1"/>
</dbReference>